<reference evidence="3 4" key="1">
    <citation type="submission" date="2019-11" db="EMBL/GenBank/DDBJ databases">
        <title>Metabolism of dissolved organic matter in forest soils.</title>
        <authorList>
            <person name="Cyle K.T."/>
            <person name="Wilhelm R.C."/>
            <person name="Martinez C.E."/>
        </authorList>
    </citation>
    <scope>NUCLEOTIDE SEQUENCE [LARGE SCALE GENOMIC DNA]</scope>
    <source>
        <strain evidence="3 4">5N</strain>
    </source>
</reference>
<dbReference type="EMBL" id="WOEZ01000027">
    <property type="protein sequence ID" value="NPT53914.1"/>
    <property type="molecule type" value="Genomic_DNA"/>
</dbReference>
<protein>
    <submittedName>
        <fullName evidence="3">CoA transferase</fullName>
    </submittedName>
</protein>
<keyword evidence="4" id="KW-1185">Reference proteome</keyword>
<feature type="compositionally biased region" description="Low complexity" evidence="2">
    <location>
        <begin position="406"/>
        <end position="417"/>
    </location>
</feature>
<keyword evidence="1 3" id="KW-0808">Transferase</keyword>
<evidence type="ECO:0000256" key="2">
    <source>
        <dbReference type="SAM" id="MobiDB-lite"/>
    </source>
</evidence>
<sequence length="417" mass="46375">MHTPQQPLDLPTGPLTGVRVIDLTINVLGPVATQLLGDMGADVIKIEPPEGDQNRKNGPGRNPDMAVFYTIMNRNKRSVSLNLKLAECREAVLRLAETADVFIHSMRPSAAKRLGIDYESVKARNPRIIYASGPGYRPDGPYKDRPAFDDVIQGETGIAAMNRDADGSPRYFPTVIVDKFCGYVLASSVSMALYHRERTGLGQCVQVPMFETMLQFNLFEHLWEGALGSADGKGLGYTRMFSSHRRPYATKDGHICLLAVNNDQWRRVLCAIDAAHLLEDPRFGRMADRMRNINELYRVVSDAIRTRTTAEWNAIFAAADVPHGPVRELNDLMQDEYIKATGFFQHYEHPTEGDMVMTSIPVHFSESPGNVRYLPPNLGEHSIEILLEAGYTPSEAAKLSGRMPVETTTTPETITKA</sequence>
<dbReference type="Proteomes" id="UP000655523">
    <property type="component" value="Unassembled WGS sequence"/>
</dbReference>
<dbReference type="GO" id="GO:0008410">
    <property type="term" value="F:CoA-transferase activity"/>
    <property type="evidence" value="ECO:0007669"/>
    <property type="project" value="TreeGrafter"/>
</dbReference>
<dbReference type="AlphaFoldDB" id="A0A972NKI0"/>
<dbReference type="PANTHER" id="PTHR48207:SF4">
    <property type="entry name" value="BLL6097 PROTEIN"/>
    <property type="match status" value="1"/>
</dbReference>
<evidence type="ECO:0000313" key="4">
    <source>
        <dbReference type="Proteomes" id="UP000655523"/>
    </source>
</evidence>
<comment type="caution">
    <text evidence="3">The sequence shown here is derived from an EMBL/GenBank/DDBJ whole genome shotgun (WGS) entry which is preliminary data.</text>
</comment>
<name>A0A972NKI0_9BURK</name>
<gene>
    <name evidence="3" type="ORF">GNZ13_04670</name>
</gene>
<evidence type="ECO:0000313" key="3">
    <source>
        <dbReference type="EMBL" id="NPT53914.1"/>
    </source>
</evidence>
<dbReference type="RefSeq" id="WP_172160924.1">
    <property type="nucleotide sequence ID" value="NZ_WOEZ01000027.1"/>
</dbReference>
<dbReference type="InterPro" id="IPR023606">
    <property type="entry name" value="CoA-Trfase_III_dom_1_sf"/>
</dbReference>
<dbReference type="SUPFAM" id="SSF89796">
    <property type="entry name" value="CoA-transferase family III (CaiB/BaiF)"/>
    <property type="match status" value="1"/>
</dbReference>
<dbReference type="InterPro" id="IPR050483">
    <property type="entry name" value="CoA-transferase_III_domain"/>
</dbReference>
<dbReference type="InterPro" id="IPR003673">
    <property type="entry name" value="CoA-Trfase_fam_III"/>
</dbReference>
<proteinExistence type="predicted"/>
<dbReference type="Pfam" id="PF02515">
    <property type="entry name" value="CoA_transf_3"/>
    <property type="match status" value="1"/>
</dbReference>
<dbReference type="InterPro" id="IPR044855">
    <property type="entry name" value="CoA-Trfase_III_dom3_sf"/>
</dbReference>
<dbReference type="Gene3D" id="3.30.1540.10">
    <property type="entry name" value="formyl-coa transferase, domain 3"/>
    <property type="match status" value="1"/>
</dbReference>
<dbReference type="Gene3D" id="3.40.50.10540">
    <property type="entry name" value="Crotonobetainyl-coa:carnitine coa-transferase, domain 1"/>
    <property type="match status" value="1"/>
</dbReference>
<feature type="region of interest" description="Disordered" evidence="2">
    <location>
        <begin position="397"/>
        <end position="417"/>
    </location>
</feature>
<accession>A0A972NKI0</accession>
<organism evidence="3 4">
    <name type="scientific">Paraburkholderia elongata</name>
    <dbReference type="NCBI Taxonomy" id="2675747"/>
    <lineage>
        <taxon>Bacteria</taxon>
        <taxon>Pseudomonadati</taxon>
        <taxon>Pseudomonadota</taxon>
        <taxon>Betaproteobacteria</taxon>
        <taxon>Burkholderiales</taxon>
        <taxon>Burkholderiaceae</taxon>
        <taxon>Paraburkholderia</taxon>
    </lineage>
</organism>
<evidence type="ECO:0000256" key="1">
    <source>
        <dbReference type="ARBA" id="ARBA00022679"/>
    </source>
</evidence>
<dbReference type="PANTHER" id="PTHR48207">
    <property type="entry name" value="SUCCINATE--HYDROXYMETHYLGLUTARATE COA-TRANSFERASE"/>
    <property type="match status" value="1"/>
</dbReference>